<dbReference type="InterPro" id="IPR052337">
    <property type="entry name" value="SAT4-like"/>
</dbReference>
<feature type="domain" description="Rhodopsin" evidence="8">
    <location>
        <begin position="36"/>
        <end position="272"/>
    </location>
</feature>
<dbReference type="Pfam" id="PF20684">
    <property type="entry name" value="Fung_rhodopsin"/>
    <property type="match status" value="1"/>
</dbReference>
<dbReference type="InterPro" id="IPR049326">
    <property type="entry name" value="Rhodopsin_dom_fungi"/>
</dbReference>
<evidence type="ECO:0000256" key="4">
    <source>
        <dbReference type="ARBA" id="ARBA00023136"/>
    </source>
</evidence>
<dbReference type="OrthoDB" id="4329349at2759"/>
<evidence type="ECO:0000256" key="6">
    <source>
        <dbReference type="SAM" id="MobiDB-lite"/>
    </source>
</evidence>
<evidence type="ECO:0000256" key="7">
    <source>
        <dbReference type="SAM" id="Phobius"/>
    </source>
</evidence>
<keyword evidence="2 7" id="KW-0812">Transmembrane</keyword>
<gene>
    <name evidence="9" type="ORF">BDV26DRAFT_16682</name>
</gene>
<evidence type="ECO:0000256" key="5">
    <source>
        <dbReference type="ARBA" id="ARBA00038359"/>
    </source>
</evidence>
<keyword evidence="4 7" id="KW-0472">Membrane</keyword>
<dbReference type="GO" id="GO:0016020">
    <property type="term" value="C:membrane"/>
    <property type="evidence" value="ECO:0007669"/>
    <property type="project" value="UniProtKB-SubCell"/>
</dbReference>
<evidence type="ECO:0000256" key="2">
    <source>
        <dbReference type="ARBA" id="ARBA00022692"/>
    </source>
</evidence>
<comment type="similarity">
    <text evidence="5">Belongs to the SAT4 family.</text>
</comment>
<keyword evidence="10" id="KW-1185">Reference proteome</keyword>
<protein>
    <recommendedName>
        <fullName evidence="8">Rhodopsin domain-containing protein</fullName>
    </recommendedName>
</protein>
<reference evidence="9 10" key="1">
    <citation type="submission" date="2019-04" db="EMBL/GenBank/DDBJ databases">
        <title>Friends and foes A comparative genomics studyof 23 Aspergillus species from section Flavi.</title>
        <authorList>
            <consortium name="DOE Joint Genome Institute"/>
            <person name="Kjaerbolling I."/>
            <person name="Vesth T."/>
            <person name="Frisvad J.C."/>
            <person name="Nybo J.L."/>
            <person name="Theobald S."/>
            <person name="Kildgaard S."/>
            <person name="Isbrandt T."/>
            <person name="Kuo A."/>
            <person name="Sato A."/>
            <person name="Lyhne E.K."/>
            <person name="Kogle M.E."/>
            <person name="Wiebenga A."/>
            <person name="Kun R.S."/>
            <person name="Lubbers R.J."/>
            <person name="Makela M.R."/>
            <person name="Barry K."/>
            <person name="Chovatia M."/>
            <person name="Clum A."/>
            <person name="Daum C."/>
            <person name="Haridas S."/>
            <person name="He G."/>
            <person name="LaButti K."/>
            <person name="Lipzen A."/>
            <person name="Mondo S."/>
            <person name="Riley R."/>
            <person name="Salamov A."/>
            <person name="Simmons B.A."/>
            <person name="Magnuson J.K."/>
            <person name="Henrissat B."/>
            <person name="Mortensen U.H."/>
            <person name="Larsen T.O."/>
            <person name="Devries R.P."/>
            <person name="Grigoriev I.V."/>
            <person name="Machida M."/>
            <person name="Baker S.E."/>
            <person name="Andersen M.R."/>
        </authorList>
    </citation>
    <scope>NUCLEOTIDE SEQUENCE [LARGE SCALE GENOMIC DNA]</scope>
    <source>
        <strain evidence="9 10">IBT 29228</strain>
    </source>
</reference>
<keyword evidence="3 7" id="KW-1133">Transmembrane helix</keyword>
<evidence type="ECO:0000313" key="9">
    <source>
        <dbReference type="EMBL" id="KAE8382343.1"/>
    </source>
</evidence>
<feature type="transmembrane region" description="Helical" evidence="7">
    <location>
        <begin position="180"/>
        <end position="201"/>
    </location>
</feature>
<proteinExistence type="inferred from homology"/>
<feature type="transmembrane region" description="Helical" evidence="7">
    <location>
        <begin position="213"/>
        <end position="231"/>
    </location>
</feature>
<feature type="transmembrane region" description="Helical" evidence="7">
    <location>
        <begin position="20"/>
        <end position="37"/>
    </location>
</feature>
<accession>A0A5N7BKR3</accession>
<evidence type="ECO:0000313" key="10">
    <source>
        <dbReference type="Proteomes" id="UP000326198"/>
    </source>
</evidence>
<organism evidence="9 10">
    <name type="scientific">Aspergillus bertholletiae</name>
    <dbReference type="NCBI Taxonomy" id="1226010"/>
    <lineage>
        <taxon>Eukaryota</taxon>
        <taxon>Fungi</taxon>
        <taxon>Dikarya</taxon>
        <taxon>Ascomycota</taxon>
        <taxon>Pezizomycotina</taxon>
        <taxon>Eurotiomycetes</taxon>
        <taxon>Eurotiomycetidae</taxon>
        <taxon>Eurotiales</taxon>
        <taxon>Aspergillaceae</taxon>
        <taxon>Aspergillus</taxon>
        <taxon>Aspergillus subgen. Circumdati</taxon>
    </lineage>
</organism>
<feature type="region of interest" description="Disordered" evidence="6">
    <location>
        <begin position="338"/>
        <end position="366"/>
    </location>
</feature>
<dbReference type="PANTHER" id="PTHR33048:SF2">
    <property type="entry name" value="SRPK"/>
    <property type="match status" value="1"/>
</dbReference>
<dbReference type="EMBL" id="ML736163">
    <property type="protein sequence ID" value="KAE8382343.1"/>
    <property type="molecule type" value="Genomic_DNA"/>
</dbReference>
<dbReference type="Proteomes" id="UP000326198">
    <property type="component" value="Unassembled WGS sequence"/>
</dbReference>
<dbReference type="AlphaFoldDB" id="A0A5N7BKR3"/>
<feature type="transmembrane region" description="Helical" evidence="7">
    <location>
        <begin position="101"/>
        <end position="121"/>
    </location>
</feature>
<feature type="transmembrane region" description="Helical" evidence="7">
    <location>
        <begin position="49"/>
        <end position="70"/>
    </location>
</feature>
<feature type="transmembrane region" description="Helical" evidence="7">
    <location>
        <begin position="133"/>
        <end position="160"/>
    </location>
</feature>
<dbReference type="PANTHER" id="PTHR33048">
    <property type="entry name" value="PTH11-LIKE INTEGRAL MEMBRANE PROTEIN (AFU_ORTHOLOGUE AFUA_5G11245)"/>
    <property type="match status" value="1"/>
</dbReference>
<evidence type="ECO:0000256" key="3">
    <source>
        <dbReference type="ARBA" id="ARBA00022989"/>
    </source>
</evidence>
<name>A0A5N7BKR3_9EURO</name>
<evidence type="ECO:0000259" key="8">
    <source>
        <dbReference type="Pfam" id="PF20684"/>
    </source>
</evidence>
<sequence length="366" mass="40687">MSDLGFYDDKSFLPEQWTEFGLGVLIIFVRMGVRLRTVGARGFQGDDYFAFLAIGLLTMDGITVHLSYVLGTNLEIPDNLHDSLTPAQYSSVVAGSKAELAAWYSYTALIWVMKAKMLFLYKRLTLGLWQSRVIKWLAVFCGMAYLAVFLTITFGCHPISNNWRVNPPPSRQCGLKIQNVIVTCILNVTTDVALLFIPIPLLWKVKTSLSRKFVIALFLSSGVFVIAASIIRTTLTLSSAPSSITVNRWGIRETFVGVATVNLPILRPLFTRRFWKAGYVEDGSSGHPYGYQGGSESYNLTTRTKKSARRDSMTAINESSQDGSYDVYVSTSYNVKVEQKDTREGESSDGGLNPGSVWEIDKKSIV</sequence>
<comment type="subcellular location">
    <subcellularLocation>
        <location evidence="1">Membrane</location>
        <topology evidence="1">Multi-pass membrane protein</topology>
    </subcellularLocation>
</comment>
<evidence type="ECO:0000256" key="1">
    <source>
        <dbReference type="ARBA" id="ARBA00004141"/>
    </source>
</evidence>